<name>A0AAJ3NY86_ECOLX</name>
<organism evidence="1 2">
    <name type="scientific">Escherichia coli H605</name>
    <dbReference type="NCBI Taxonomy" id="656410"/>
    <lineage>
        <taxon>Bacteria</taxon>
        <taxon>Pseudomonadati</taxon>
        <taxon>Pseudomonadota</taxon>
        <taxon>Gammaproteobacteria</taxon>
        <taxon>Enterobacterales</taxon>
        <taxon>Enterobacteriaceae</taxon>
        <taxon>Escherichia</taxon>
    </lineage>
</organism>
<gene>
    <name evidence="1" type="ORF">EATG_02536</name>
</gene>
<sequence>MQGSEYRQYSFCWELIVKRYKSIDIKSLLNA</sequence>
<reference evidence="1 2" key="1">
    <citation type="submission" date="2010-04" db="EMBL/GenBank/DDBJ databases">
        <title>The Genome Sequence of Escherichia coli H605.</title>
        <authorList>
            <consortium name="The Broad Institute Genome Sequencing Platform"/>
            <consortium name="The Broad Institute Genome Sequencing Center for Infectious Disease"/>
            <person name="Feldgarden M."/>
            <person name="Gordon D.M."/>
            <person name="Johnson J.R."/>
            <person name="Johnston B.D."/>
            <person name="Young S."/>
            <person name="Zeng Q."/>
            <person name="Koehrsen M."/>
            <person name="Alvarado L."/>
            <person name="Berlin A.M."/>
            <person name="Borenstein D."/>
            <person name="Chapman S.B."/>
            <person name="Chen Z."/>
            <person name="Engels R."/>
            <person name="Freedman E."/>
            <person name="Gellesch M."/>
            <person name="Goldberg J."/>
            <person name="Griggs A."/>
            <person name="Gujja S."/>
            <person name="Heilman E.R."/>
            <person name="Heiman D.I."/>
            <person name="Hepburn T.A."/>
            <person name="Howarth C."/>
            <person name="Jen D."/>
            <person name="Larson L."/>
            <person name="Mehta T."/>
            <person name="Park D."/>
            <person name="Pearson M."/>
            <person name="Richards J."/>
            <person name="Roberts A."/>
            <person name="Saif S."/>
            <person name="Shea T.D."/>
            <person name="Shenoy N."/>
            <person name="Sisk P."/>
            <person name="Stolte C."/>
            <person name="Sykes S.N."/>
            <person name="Walk T."/>
            <person name="White J."/>
            <person name="Yandava C."/>
            <person name="Haas B."/>
            <person name="Henn M.R."/>
            <person name="Nusbaum C."/>
            <person name="Birren B."/>
        </authorList>
    </citation>
    <scope>NUCLEOTIDE SEQUENCE [LARGE SCALE GENOMIC DNA]</scope>
    <source>
        <strain evidence="1 2">H605</strain>
    </source>
</reference>
<dbReference type="Proteomes" id="UP000243401">
    <property type="component" value="Unassembled WGS sequence"/>
</dbReference>
<protein>
    <submittedName>
        <fullName evidence="1">Uncharacterized protein</fullName>
    </submittedName>
</protein>
<dbReference type="AlphaFoldDB" id="A0AAJ3NY86"/>
<evidence type="ECO:0000313" key="1">
    <source>
        <dbReference type="EMBL" id="OSL47779.1"/>
    </source>
</evidence>
<accession>A0AAJ3NY86</accession>
<proteinExistence type="predicted"/>
<evidence type="ECO:0000313" key="2">
    <source>
        <dbReference type="Proteomes" id="UP000243401"/>
    </source>
</evidence>
<dbReference type="EMBL" id="ADJX01000007">
    <property type="protein sequence ID" value="OSL47779.1"/>
    <property type="molecule type" value="Genomic_DNA"/>
</dbReference>
<comment type="caution">
    <text evidence="1">The sequence shown here is derived from an EMBL/GenBank/DDBJ whole genome shotgun (WGS) entry which is preliminary data.</text>
</comment>